<evidence type="ECO:0000259" key="3">
    <source>
        <dbReference type="PROSITE" id="PS51668"/>
    </source>
</evidence>
<evidence type="ECO:0000256" key="1">
    <source>
        <dbReference type="ARBA" id="ARBA00022691"/>
    </source>
</evidence>
<dbReference type="EMBL" id="BAABFC010000009">
    <property type="protein sequence ID" value="GAA4496980.1"/>
    <property type="molecule type" value="Genomic_DNA"/>
</dbReference>
<dbReference type="SUPFAM" id="SSF118196">
    <property type="entry name" value="YaeB-like"/>
    <property type="match status" value="1"/>
</dbReference>
<organism evidence="4 5">
    <name type="scientific">Pseudaeromonas paramecii</name>
    <dbReference type="NCBI Taxonomy" id="2138166"/>
    <lineage>
        <taxon>Bacteria</taxon>
        <taxon>Pseudomonadati</taxon>
        <taxon>Pseudomonadota</taxon>
        <taxon>Gammaproteobacteria</taxon>
        <taxon>Aeromonadales</taxon>
        <taxon>Aeromonadaceae</taxon>
        <taxon>Pseudaeromonas</taxon>
    </lineage>
</organism>
<dbReference type="PANTHER" id="PTHR12818:SF0">
    <property type="entry name" value="TRNA (ADENINE(37)-N6)-METHYLTRANSFERASE"/>
    <property type="match status" value="1"/>
</dbReference>
<dbReference type="Pfam" id="PF18389">
    <property type="entry name" value="TrmO_C"/>
    <property type="match status" value="1"/>
</dbReference>
<comment type="similarity">
    <text evidence="2">Belongs to the tRNA methyltransferase O family.</text>
</comment>
<keyword evidence="1" id="KW-0949">S-adenosyl-L-methionine</keyword>
<sequence>MSPLPQLQAVGRIHSPYQEKFSVPRQPGLVTAGEARLQLLPPFDDPLTLEGITQFSHLWLIFVFHECLAQGWQPRVRPPRLGGNQKVGVFATRSPFRPNGLGLSVVRLRGVTQDADGLWLELEGVDLVNGTPVVDIKPYVPFADSLPEADGGFAPAPPTTREVIFTPAAQAQLAQASAQHPQLATFLIQVLGQDPRPAYKQLAEDPKEYGVHLYDYNVRWQVQDGRIQVLALDPWPGSQA</sequence>
<dbReference type="CDD" id="cd09281">
    <property type="entry name" value="UPF0066"/>
    <property type="match status" value="1"/>
</dbReference>
<dbReference type="RefSeq" id="WP_345011204.1">
    <property type="nucleotide sequence ID" value="NZ_BAABFC010000009.1"/>
</dbReference>
<comment type="caution">
    <text evidence="4">The sequence shown here is derived from an EMBL/GenBank/DDBJ whole genome shotgun (WGS) entry which is preliminary data.</text>
</comment>
<dbReference type="InterPro" id="IPR040372">
    <property type="entry name" value="YaeB-like"/>
</dbReference>
<dbReference type="Pfam" id="PF01980">
    <property type="entry name" value="TrmO_N"/>
    <property type="match status" value="1"/>
</dbReference>
<dbReference type="Proteomes" id="UP001501321">
    <property type="component" value="Unassembled WGS sequence"/>
</dbReference>
<dbReference type="InterPro" id="IPR036414">
    <property type="entry name" value="YaeB_N_sf"/>
</dbReference>
<reference evidence="5" key="1">
    <citation type="journal article" date="2019" name="Int. J. Syst. Evol. Microbiol.">
        <title>The Global Catalogue of Microorganisms (GCM) 10K type strain sequencing project: providing services to taxonomists for standard genome sequencing and annotation.</title>
        <authorList>
            <consortium name="The Broad Institute Genomics Platform"/>
            <consortium name="The Broad Institute Genome Sequencing Center for Infectious Disease"/>
            <person name="Wu L."/>
            <person name="Ma J."/>
        </authorList>
    </citation>
    <scope>NUCLEOTIDE SEQUENCE [LARGE SCALE GENOMIC DNA]</scope>
    <source>
        <strain evidence="5">JCM 32226</strain>
    </source>
</reference>
<name>A0ABP8Q6D5_9GAMM</name>
<protein>
    <submittedName>
        <fullName evidence="4">tRNA (N6-threonylcarbamoyladenosine(37)-N6)-methyltransferase TrmO</fullName>
    </submittedName>
</protein>
<accession>A0ABP8Q6D5</accession>
<keyword evidence="5" id="KW-1185">Reference proteome</keyword>
<dbReference type="InterPro" id="IPR036413">
    <property type="entry name" value="YaeB-like_sf"/>
</dbReference>
<dbReference type="PROSITE" id="PS01318">
    <property type="entry name" value="TSAA_1"/>
    <property type="match status" value="1"/>
</dbReference>
<dbReference type="InterPro" id="IPR023368">
    <property type="entry name" value="UPF0066_cons_site"/>
</dbReference>
<evidence type="ECO:0000313" key="5">
    <source>
        <dbReference type="Proteomes" id="UP001501321"/>
    </source>
</evidence>
<dbReference type="Gene3D" id="3.30.2310.10">
    <property type="entry name" value="YaeB-like"/>
    <property type="match status" value="1"/>
</dbReference>
<proteinExistence type="inferred from homology"/>
<dbReference type="NCBIfam" id="TIGR00104">
    <property type="entry name" value="tRNA_TsaA"/>
    <property type="match status" value="1"/>
</dbReference>
<evidence type="ECO:0000313" key="4">
    <source>
        <dbReference type="EMBL" id="GAA4496980.1"/>
    </source>
</evidence>
<evidence type="ECO:0000256" key="2">
    <source>
        <dbReference type="ARBA" id="ARBA00033753"/>
    </source>
</evidence>
<feature type="domain" description="TsaA-like" evidence="3">
    <location>
        <begin position="7"/>
        <end position="148"/>
    </location>
</feature>
<dbReference type="Gene3D" id="2.40.30.70">
    <property type="entry name" value="YaeB-like"/>
    <property type="match status" value="1"/>
</dbReference>
<dbReference type="PANTHER" id="PTHR12818">
    <property type="entry name" value="TRNA (ADENINE(37)-N6)-METHYLTRANSFERASE"/>
    <property type="match status" value="1"/>
</dbReference>
<gene>
    <name evidence="4" type="primary">tsaA</name>
    <name evidence="4" type="ORF">GCM10023095_12830</name>
</gene>
<dbReference type="InterPro" id="IPR023370">
    <property type="entry name" value="TrmO-like_N"/>
</dbReference>
<dbReference type="PROSITE" id="PS51668">
    <property type="entry name" value="TSAA_2"/>
    <property type="match status" value="1"/>
</dbReference>
<dbReference type="InterPro" id="IPR041369">
    <property type="entry name" value="TrmO_C"/>
</dbReference>